<sequence length="525" mass="60411">MSILSTDYFPSAAEKSGILNVYNRQVEILNQLESEILNLMAKLKDLQTTRDHVLKLANANASLVAPIRRLSDRLLTRIFRYLPVYPSFVVTSVCKRWRATAISTPFLWTDIRYGQAPLLDFANMYRSFYVRLDNTFDKPLDLTINTCHYDNASQFHMQPHRLLSISQMARNQLHRCRTLNLHGFHCAQYLLFSHVRPPSLKRLRSLCINFQFGILEDPTIFTLDLPMLEEMKLVNPGNLLQHVQITPNLRKLRILTLHQCEPQDLAILSQCPNVVKLIIVLAFTGPQRSLILPSNIPFPHLTEFSINQGVYQGDCMDPQNDTVVSDILRRFESPRLTKLTLSLTQSCVKQTLIDFPSHPERLRTLRLEYLSECYHGGGDFQESESYYNFIWSVFPNVHTLIISAPFFCALSSGFVSSLVPRPTQQIQEWPCPNLQTLVLSGVIVESEITRLFYMRDYSLNPIFFPPHINAVFYCCYAKKDIVDALRIAAEDLGIVIQKLDTFYILLDEIEIGKNKTYPPYLIDAI</sequence>
<dbReference type="PROSITE" id="PS50181">
    <property type="entry name" value="FBOX"/>
    <property type="match status" value="1"/>
</dbReference>
<dbReference type="Proteomes" id="UP001050691">
    <property type="component" value="Unassembled WGS sequence"/>
</dbReference>
<evidence type="ECO:0000313" key="3">
    <source>
        <dbReference type="EMBL" id="GJJ05825.1"/>
    </source>
</evidence>
<dbReference type="InterPro" id="IPR036047">
    <property type="entry name" value="F-box-like_dom_sf"/>
</dbReference>
<reference evidence="3" key="1">
    <citation type="submission" date="2021-10" db="EMBL/GenBank/DDBJ databases">
        <title>De novo Genome Assembly of Clathrus columnatus (Basidiomycota, Fungi) Using Illumina and Nanopore Sequence Data.</title>
        <authorList>
            <person name="Ogiso-Tanaka E."/>
            <person name="Itagaki H."/>
            <person name="Hosoya T."/>
            <person name="Hosaka K."/>
        </authorList>
    </citation>
    <scope>NUCLEOTIDE SEQUENCE</scope>
    <source>
        <strain evidence="3">MO-923</strain>
    </source>
</reference>
<accession>A0AAV4ZYU4</accession>
<feature type="coiled-coil region" evidence="1">
    <location>
        <begin position="22"/>
        <end position="49"/>
    </location>
</feature>
<keyword evidence="1" id="KW-0175">Coiled coil</keyword>
<dbReference type="Gene3D" id="3.80.10.10">
    <property type="entry name" value="Ribonuclease Inhibitor"/>
    <property type="match status" value="1"/>
</dbReference>
<dbReference type="SUPFAM" id="SSF81383">
    <property type="entry name" value="F-box domain"/>
    <property type="match status" value="1"/>
</dbReference>
<proteinExistence type="predicted"/>
<comment type="caution">
    <text evidence="3">The sequence shown here is derived from an EMBL/GenBank/DDBJ whole genome shotgun (WGS) entry which is preliminary data.</text>
</comment>
<evidence type="ECO:0000259" key="2">
    <source>
        <dbReference type="PROSITE" id="PS50181"/>
    </source>
</evidence>
<feature type="domain" description="F-box" evidence="2">
    <location>
        <begin position="64"/>
        <end position="111"/>
    </location>
</feature>
<name>A0AAV4ZYU4_9AGAM</name>
<dbReference type="InterPro" id="IPR001810">
    <property type="entry name" value="F-box_dom"/>
</dbReference>
<organism evidence="3 4">
    <name type="scientific">Clathrus columnatus</name>
    <dbReference type="NCBI Taxonomy" id="1419009"/>
    <lineage>
        <taxon>Eukaryota</taxon>
        <taxon>Fungi</taxon>
        <taxon>Dikarya</taxon>
        <taxon>Basidiomycota</taxon>
        <taxon>Agaricomycotina</taxon>
        <taxon>Agaricomycetes</taxon>
        <taxon>Phallomycetidae</taxon>
        <taxon>Phallales</taxon>
        <taxon>Clathraceae</taxon>
        <taxon>Clathrus</taxon>
    </lineage>
</organism>
<evidence type="ECO:0000313" key="4">
    <source>
        <dbReference type="Proteomes" id="UP001050691"/>
    </source>
</evidence>
<evidence type="ECO:0000256" key="1">
    <source>
        <dbReference type="SAM" id="Coils"/>
    </source>
</evidence>
<dbReference type="Gene3D" id="1.20.1280.50">
    <property type="match status" value="1"/>
</dbReference>
<protein>
    <recommendedName>
        <fullName evidence="2">F-box domain-containing protein</fullName>
    </recommendedName>
</protein>
<gene>
    <name evidence="3" type="ORF">Clacol_000012</name>
</gene>
<dbReference type="InterPro" id="IPR032675">
    <property type="entry name" value="LRR_dom_sf"/>
</dbReference>
<dbReference type="AlphaFoldDB" id="A0AAV4ZYU4"/>
<dbReference type="SUPFAM" id="SSF52047">
    <property type="entry name" value="RNI-like"/>
    <property type="match status" value="1"/>
</dbReference>
<dbReference type="Pfam" id="PF00646">
    <property type="entry name" value="F-box"/>
    <property type="match status" value="1"/>
</dbReference>
<dbReference type="EMBL" id="BPWL01000001">
    <property type="protein sequence ID" value="GJJ05825.1"/>
    <property type="molecule type" value="Genomic_DNA"/>
</dbReference>
<keyword evidence="4" id="KW-1185">Reference proteome</keyword>